<feature type="domain" description="P-type ATPase N-terminal" evidence="17">
    <location>
        <begin position="115"/>
        <end position="184"/>
    </location>
</feature>
<evidence type="ECO:0000259" key="18">
    <source>
        <dbReference type="Pfam" id="PF16212"/>
    </source>
</evidence>
<feature type="transmembrane region" description="Helical" evidence="14">
    <location>
        <begin position="1253"/>
        <end position="1274"/>
    </location>
</feature>
<name>A0A8H7M6G7_9AGAM</name>
<dbReference type="Pfam" id="PF16212">
    <property type="entry name" value="PhoLip_ATPase_C"/>
    <property type="match status" value="1"/>
</dbReference>
<dbReference type="GO" id="GO:0000287">
    <property type="term" value="F:magnesium ion binding"/>
    <property type="evidence" value="ECO:0007669"/>
    <property type="project" value="UniProtKB-UniRule"/>
</dbReference>
<evidence type="ECO:0000313" key="19">
    <source>
        <dbReference type="EMBL" id="KAF8754536.1"/>
    </source>
</evidence>
<dbReference type="Gene3D" id="3.40.1110.10">
    <property type="entry name" value="Calcium-transporting ATPase, cytoplasmic domain N"/>
    <property type="match status" value="1"/>
</dbReference>
<dbReference type="GO" id="GO:0045332">
    <property type="term" value="P:phospholipid translocation"/>
    <property type="evidence" value="ECO:0007669"/>
    <property type="project" value="TreeGrafter"/>
</dbReference>
<dbReference type="SUPFAM" id="SSF56784">
    <property type="entry name" value="HAD-like"/>
    <property type="match status" value="1"/>
</dbReference>
<evidence type="ECO:0000256" key="10">
    <source>
        <dbReference type="ARBA" id="ARBA00022989"/>
    </source>
</evidence>
<dbReference type="InterPro" id="IPR006539">
    <property type="entry name" value="P-type_ATPase_IV"/>
</dbReference>
<feature type="compositionally biased region" description="Basic residues" evidence="15">
    <location>
        <begin position="47"/>
        <end position="62"/>
    </location>
</feature>
<dbReference type="InterPro" id="IPR023299">
    <property type="entry name" value="ATPase_P-typ_cyto_dom_N"/>
</dbReference>
<dbReference type="NCBIfam" id="TIGR01494">
    <property type="entry name" value="ATPase_P-type"/>
    <property type="match status" value="1"/>
</dbReference>
<evidence type="ECO:0000256" key="2">
    <source>
        <dbReference type="ARBA" id="ARBA00008109"/>
    </source>
</evidence>
<comment type="similarity">
    <text evidence="2 14">Belongs to the cation transport ATPase (P-type) (TC 3.A.3) family. Type IV subfamily.</text>
</comment>
<dbReference type="InterPro" id="IPR001757">
    <property type="entry name" value="P_typ_ATPase"/>
</dbReference>
<feature type="domain" description="P-type ATPase A" evidence="16">
    <location>
        <begin position="354"/>
        <end position="405"/>
    </location>
</feature>
<dbReference type="PANTHER" id="PTHR24092">
    <property type="entry name" value="PROBABLE PHOSPHOLIPID-TRANSPORTING ATPASE"/>
    <property type="match status" value="1"/>
</dbReference>
<dbReference type="InterPro" id="IPR008250">
    <property type="entry name" value="ATPase_P-typ_transduc_dom_A_sf"/>
</dbReference>
<comment type="caution">
    <text evidence="19">The sequence shown here is derived from an EMBL/GenBank/DDBJ whole genome shotgun (WGS) entry which is preliminary data.</text>
</comment>
<keyword evidence="3" id="KW-0813">Transport</keyword>
<dbReference type="GO" id="GO:0016887">
    <property type="term" value="F:ATP hydrolysis activity"/>
    <property type="evidence" value="ECO:0007669"/>
    <property type="project" value="InterPro"/>
</dbReference>
<dbReference type="InterPro" id="IPR059000">
    <property type="entry name" value="ATPase_P-type_domA"/>
</dbReference>
<feature type="transmembrane region" description="Helical" evidence="14">
    <location>
        <begin position="1205"/>
        <end position="1223"/>
    </location>
</feature>
<dbReference type="GO" id="GO:0005524">
    <property type="term" value="F:ATP binding"/>
    <property type="evidence" value="ECO:0007669"/>
    <property type="project" value="UniProtKB-UniRule"/>
</dbReference>
<dbReference type="Pfam" id="PF16209">
    <property type="entry name" value="PhoLip_ATPase_N"/>
    <property type="match status" value="1"/>
</dbReference>
<feature type="transmembrane region" description="Helical" evidence="14">
    <location>
        <begin position="186"/>
        <end position="204"/>
    </location>
</feature>
<dbReference type="InterPro" id="IPR018303">
    <property type="entry name" value="ATPase_P-typ_P_site"/>
</dbReference>
<proteinExistence type="inferred from homology"/>
<keyword evidence="4 14" id="KW-0812">Transmembrane</keyword>
<feature type="region of interest" description="Disordered" evidence="15">
    <location>
        <begin position="1443"/>
        <end position="1583"/>
    </location>
</feature>
<feature type="transmembrane region" description="Helical" evidence="14">
    <location>
        <begin position="519"/>
        <end position="544"/>
    </location>
</feature>
<dbReference type="FunFam" id="3.40.50.1000:FF:000014">
    <property type="entry name" value="Phospholipid-transporting ATPase"/>
    <property type="match status" value="1"/>
</dbReference>
<dbReference type="Proteomes" id="UP000614334">
    <property type="component" value="Unassembled WGS sequence"/>
</dbReference>
<evidence type="ECO:0000256" key="12">
    <source>
        <dbReference type="ARBA" id="ARBA00034036"/>
    </source>
</evidence>
<evidence type="ECO:0000256" key="7">
    <source>
        <dbReference type="ARBA" id="ARBA00022840"/>
    </source>
</evidence>
<dbReference type="InterPro" id="IPR032630">
    <property type="entry name" value="P_typ_ATPase_c"/>
</dbReference>
<evidence type="ECO:0000256" key="1">
    <source>
        <dbReference type="ARBA" id="ARBA00004127"/>
    </source>
</evidence>
<dbReference type="PROSITE" id="PS00154">
    <property type="entry name" value="ATPASE_E1_E2"/>
    <property type="match status" value="1"/>
</dbReference>
<dbReference type="SUPFAM" id="SSF81653">
    <property type="entry name" value="Calcium ATPase, transduction domain A"/>
    <property type="match status" value="1"/>
</dbReference>
<feature type="transmembrane region" description="Helical" evidence="14">
    <location>
        <begin position="1294"/>
        <end position="1312"/>
    </location>
</feature>
<evidence type="ECO:0000256" key="6">
    <source>
        <dbReference type="ARBA" id="ARBA00022741"/>
    </source>
</evidence>
<dbReference type="PANTHER" id="PTHR24092:SF180">
    <property type="entry name" value="PHOSPHOLIPID-TRANSPORTING ATPASE DNF1-RELATED"/>
    <property type="match status" value="1"/>
</dbReference>
<reference evidence="19" key="1">
    <citation type="submission" date="2020-09" db="EMBL/GenBank/DDBJ databases">
        <title>Comparative genome analyses of four rice-infecting Rhizoctonia solani isolates reveal extensive enrichment of homogalacturonan modification genes.</title>
        <authorList>
            <person name="Lee D.-Y."/>
            <person name="Jeon J."/>
            <person name="Kim K.-T."/>
            <person name="Cheong K."/>
            <person name="Song H."/>
            <person name="Choi G."/>
            <person name="Ko J."/>
            <person name="Opiyo S.O."/>
            <person name="Zuo S."/>
            <person name="Madhav S."/>
            <person name="Lee Y.-H."/>
            <person name="Wang G.-L."/>
        </authorList>
    </citation>
    <scope>NUCLEOTIDE SEQUENCE</scope>
    <source>
        <strain evidence="19">AG1-IA B2</strain>
    </source>
</reference>
<evidence type="ECO:0000313" key="20">
    <source>
        <dbReference type="Proteomes" id="UP000614334"/>
    </source>
</evidence>
<dbReference type="EMBL" id="JACYCF010000010">
    <property type="protein sequence ID" value="KAF8754536.1"/>
    <property type="molecule type" value="Genomic_DNA"/>
</dbReference>
<dbReference type="Gene3D" id="3.40.50.1000">
    <property type="entry name" value="HAD superfamily/HAD-like"/>
    <property type="match status" value="1"/>
</dbReference>
<feature type="compositionally biased region" description="Low complexity" evidence="15">
    <location>
        <begin position="88"/>
        <end position="107"/>
    </location>
</feature>
<dbReference type="PRINTS" id="PR00119">
    <property type="entry name" value="CATATPASE"/>
</dbReference>
<evidence type="ECO:0000259" key="17">
    <source>
        <dbReference type="Pfam" id="PF16209"/>
    </source>
</evidence>
<evidence type="ECO:0000256" key="5">
    <source>
        <dbReference type="ARBA" id="ARBA00022723"/>
    </source>
</evidence>
<dbReference type="Pfam" id="PF00122">
    <property type="entry name" value="E1-E2_ATPase"/>
    <property type="match status" value="1"/>
</dbReference>
<feature type="compositionally biased region" description="Low complexity" evidence="15">
    <location>
        <begin position="1499"/>
        <end position="1512"/>
    </location>
</feature>
<evidence type="ECO:0000256" key="3">
    <source>
        <dbReference type="ARBA" id="ARBA00022448"/>
    </source>
</evidence>
<dbReference type="GO" id="GO:0140326">
    <property type="term" value="F:ATPase-coupled intramembrane lipid transporter activity"/>
    <property type="evidence" value="ECO:0007669"/>
    <property type="project" value="UniProtKB-EC"/>
</dbReference>
<feature type="transmembrane region" description="Helical" evidence="14">
    <location>
        <begin position="1319"/>
        <end position="1338"/>
    </location>
</feature>
<protein>
    <recommendedName>
        <fullName evidence="14">Phospholipid-transporting ATPase</fullName>
        <ecNumber evidence="14">7.6.2.1</ecNumber>
    </recommendedName>
</protein>
<dbReference type="InterPro" id="IPR036412">
    <property type="entry name" value="HAD-like_sf"/>
</dbReference>
<dbReference type="GO" id="GO:0005886">
    <property type="term" value="C:plasma membrane"/>
    <property type="evidence" value="ECO:0007669"/>
    <property type="project" value="TreeGrafter"/>
</dbReference>
<feature type="compositionally biased region" description="Polar residues" evidence="15">
    <location>
        <begin position="1513"/>
        <end position="1533"/>
    </location>
</feature>
<dbReference type="FunFam" id="3.40.50.1000:FF:000001">
    <property type="entry name" value="Phospholipid-transporting ATPase IC"/>
    <property type="match status" value="1"/>
</dbReference>
<keyword evidence="9 14" id="KW-1278">Translocase</keyword>
<comment type="catalytic activity">
    <reaction evidence="13">
        <text>a 1,2-diacyl-sn-glycero-3-phosphoethanolamine(out) + ATP + H2O = a 1,2-diacyl-sn-glycero-3-phosphoethanolamine(in) + ADP + phosphate + H(+)</text>
        <dbReference type="Rhea" id="RHEA:66132"/>
        <dbReference type="ChEBI" id="CHEBI:15377"/>
        <dbReference type="ChEBI" id="CHEBI:15378"/>
        <dbReference type="ChEBI" id="CHEBI:30616"/>
        <dbReference type="ChEBI" id="CHEBI:43474"/>
        <dbReference type="ChEBI" id="CHEBI:64612"/>
        <dbReference type="ChEBI" id="CHEBI:456216"/>
    </reaction>
    <physiologicalReaction direction="left-to-right" evidence="13">
        <dbReference type="Rhea" id="RHEA:66133"/>
    </physiologicalReaction>
</comment>
<dbReference type="InterPro" id="IPR023298">
    <property type="entry name" value="ATPase_P-typ_TM_dom_sf"/>
</dbReference>
<evidence type="ECO:0000256" key="15">
    <source>
        <dbReference type="SAM" id="MobiDB-lite"/>
    </source>
</evidence>
<feature type="compositionally biased region" description="Polar residues" evidence="15">
    <location>
        <begin position="330"/>
        <end position="344"/>
    </location>
</feature>
<feature type="transmembrane region" description="Helical" evidence="14">
    <location>
        <begin position="1182"/>
        <end position="1199"/>
    </location>
</feature>
<gene>
    <name evidence="19" type="ORF">RHS01_05895</name>
</gene>
<feature type="region of interest" description="Disordered" evidence="15">
    <location>
        <begin position="40"/>
        <end position="130"/>
    </location>
</feature>
<keyword evidence="11 14" id="KW-0472">Membrane</keyword>
<evidence type="ECO:0000259" key="16">
    <source>
        <dbReference type="Pfam" id="PF00122"/>
    </source>
</evidence>
<dbReference type="Gene3D" id="2.70.150.10">
    <property type="entry name" value="Calcium-transporting ATPase, cytoplasmic transduction domain A"/>
    <property type="match status" value="1"/>
</dbReference>
<keyword evidence="10 14" id="KW-1133">Transmembrane helix</keyword>
<dbReference type="InterPro" id="IPR032631">
    <property type="entry name" value="P-type_ATPase_N"/>
</dbReference>
<feature type="region of interest" description="Disordered" evidence="15">
    <location>
        <begin position="1"/>
        <end position="21"/>
    </location>
</feature>
<evidence type="ECO:0000256" key="9">
    <source>
        <dbReference type="ARBA" id="ARBA00022967"/>
    </source>
</evidence>
<accession>A0A8H7M6G7</accession>
<feature type="compositionally biased region" description="Basic and acidic residues" evidence="15">
    <location>
        <begin position="1550"/>
        <end position="1562"/>
    </location>
</feature>
<comment type="catalytic activity">
    <reaction evidence="12 14">
        <text>ATP + H2O + phospholipidSide 1 = ADP + phosphate + phospholipidSide 2.</text>
        <dbReference type="EC" id="7.6.2.1"/>
    </reaction>
</comment>
<feature type="compositionally biased region" description="Polar residues" evidence="15">
    <location>
        <begin position="115"/>
        <end position="128"/>
    </location>
</feature>
<evidence type="ECO:0000256" key="8">
    <source>
        <dbReference type="ARBA" id="ARBA00022842"/>
    </source>
</evidence>
<keyword evidence="7 14" id="KW-0067">ATP-binding</keyword>
<dbReference type="SUPFAM" id="SSF81665">
    <property type="entry name" value="Calcium ATPase, transmembrane domain M"/>
    <property type="match status" value="1"/>
</dbReference>
<evidence type="ECO:0000256" key="13">
    <source>
        <dbReference type="ARBA" id="ARBA00049128"/>
    </source>
</evidence>
<evidence type="ECO:0000256" key="4">
    <source>
        <dbReference type="ARBA" id="ARBA00022692"/>
    </source>
</evidence>
<comment type="subcellular location">
    <subcellularLocation>
        <location evidence="1">Endomembrane system</location>
        <topology evidence="1">Multi-pass membrane protein</topology>
    </subcellularLocation>
    <subcellularLocation>
        <location evidence="14">Membrane</location>
        <topology evidence="14">Multi-pass membrane protein</topology>
    </subcellularLocation>
</comment>
<dbReference type="InterPro" id="IPR023214">
    <property type="entry name" value="HAD_sf"/>
</dbReference>
<dbReference type="GO" id="GO:0012505">
    <property type="term" value="C:endomembrane system"/>
    <property type="evidence" value="ECO:0007669"/>
    <property type="project" value="UniProtKB-SubCell"/>
</dbReference>
<keyword evidence="5" id="KW-0479">Metal-binding</keyword>
<feature type="region of interest" description="Disordered" evidence="15">
    <location>
        <begin position="330"/>
        <end position="349"/>
    </location>
</feature>
<evidence type="ECO:0000256" key="11">
    <source>
        <dbReference type="ARBA" id="ARBA00023136"/>
    </source>
</evidence>
<dbReference type="EC" id="7.6.2.1" evidence="14"/>
<evidence type="ECO:0000256" key="14">
    <source>
        <dbReference type="RuleBase" id="RU362033"/>
    </source>
</evidence>
<feature type="domain" description="P-type ATPase C-terminal" evidence="18">
    <location>
        <begin position="1147"/>
        <end position="1387"/>
    </location>
</feature>
<sequence>MSFFKRHPTLEDDGADADNVDPNLRLRTTLTAHSTLAESIRSELRQQRRKKSLAKARPKFTFKRPGTAGSQKAQREDVDEHGLERTPSEQPQPQQQQQPAQSPAKQPSGERRTIYVNQPLPQTETRSNGDPLRRYVRNKVRTSKYTVLTFIPKNLYEQFRRVANLYFLALVVLQVFPIFGAAAPEIAMVPLVVILSITAAKDGIEDYRRASLDDEVNNSAATKLSSTSWRNPNQPLDPRSWLERLLGLGTAPGKVTRGIKRLRAREREVVGISRTTLDSSIDQSERGGRSLDDIQSVTTAESAVGSGKAEHSYPPMPSLMALTAGGSGSDTYASRSAPTFSTVHPSHDPGPIPTWERTLWKKLEVGDIVLLRDNDQVPADTIVLATSDADGLAYVETKNLDGETNLKLRKALKSTRWISGEEDLAPGRCQFVIDSEPPHAGLYVYNGVLRYRTRSSSDGPIEEKVEPVTINEVLLRGCTLRNTNWVIGLVLFTGADTKIMLNGGATPSKRSKIEKQTNFNVVMNFIVLLAMSIVSAVASGIYSSQTDTSGWVYELSWGSGAGSAALNGLVTFGSCLIAFQNIVPISLYISIEIVKTIQAFFIAQDKDMYYAPLDTACVPKTWNISDDLGQIAYIFSDKTGTLTQNVMEFMRCSIAGVRYGEGITEAMKGAAKRRSSDTPALSDEEQDERLKSLKVEMIAVLERAFKNRWFRRDKLTMISPQMAKDLTSPNTPQRQSIIEFFRALAVCHTVLPDLPDDSERMGGEMRLDYKAESPDEAALVAGARDAGFPFLARSSTAVDIEVMGQAERYVPLKVLEFNSTRKRASMFSIETGFEEMKEWWKSGRWGKVDGKERPEFLYLAGIGLPWYYRKNPAVSSVAFPLVSLCYIYERLAGGQDVLRERTREDMEAFANGGLRTLCIAYRFLTEEEYLTWSVKYDAAAAATTDRDEAIDKANELIEHDLLILGATALEDKLQEGVPDAIEQLHRDKLQTAIEIGYSCNLLKQDMEVMIISATTADGARTQIEAGLNKIASVIGPPNVNRRFSIGASAQLEPTSWVYWFAVVIDGDTLRFALDDSLKPLFLNLGTQCDTVVCCRVSPAQKAQTVKLVKDGKNAMTLSIGDGANDVAMIQEANIGCGLMGLEGSQAAMSADYAFGQFRFLTKLLLVHGRWSYQRVADMHSNFFYKNVIWTFAMFWFCFWNSTRFILLYNTVFTSLPVIVLGAFDQDINAKASLAFPQLYRRGILGLEYTQTKFWAYMFDGLYQSAVVYFIPYFVWTNPPTLSWTGKGIDSLADFGTTVSVAAIVSANLYVGINTRYWTVLTWFVTIGSSAVLIIWIAVYSQFMSTDFVDEFEILFGSMNFWGCVLLTVCVAITPRYLVKAFTQAYMPLDKDIIREAWVAGDLKDQLGIKHRKKRRGSDYENSALYNNSQSLSEDGYRAASMSHGEFDFAPTPGQGPSPLSPERSTPPLIITTPAADEGDAKTPRAQTFDRSPGSPGELSYRSASDSHSPSSSTYLASQRSPVMRSIDQTQLTVGTGGEYEMGQLPHSGGHYHDASVHSRASDRTFMTARTEPSWGDDGSPRAV</sequence>
<feature type="compositionally biased region" description="Basic and acidic residues" evidence="15">
    <location>
        <begin position="73"/>
        <end position="87"/>
    </location>
</feature>
<feature type="transmembrane region" description="Helical" evidence="14">
    <location>
        <begin position="1358"/>
        <end position="1378"/>
    </location>
</feature>
<feature type="transmembrane region" description="Helical" evidence="14">
    <location>
        <begin position="564"/>
        <end position="589"/>
    </location>
</feature>
<keyword evidence="8 14" id="KW-0460">Magnesium</keyword>
<organism evidence="19 20">
    <name type="scientific">Rhizoctonia solani</name>
    <dbReference type="NCBI Taxonomy" id="456999"/>
    <lineage>
        <taxon>Eukaryota</taxon>
        <taxon>Fungi</taxon>
        <taxon>Dikarya</taxon>
        <taxon>Basidiomycota</taxon>
        <taxon>Agaricomycotina</taxon>
        <taxon>Agaricomycetes</taxon>
        <taxon>Cantharellales</taxon>
        <taxon>Ceratobasidiaceae</taxon>
        <taxon>Rhizoctonia</taxon>
    </lineage>
</organism>
<dbReference type="Pfam" id="PF13246">
    <property type="entry name" value="Cation_ATPase"/>
    <property type="match status" value="1"/>
</dbReference>
<keyword evidence="6 14" id="KW-0547">Nucleotide-binding</keyword>
<dbReference type="NCBIfam" id="TIGR01652">
    <property type="entry name" value="ATPase-Plipid"/>
    <property type="match status" value="2"/>
</dbReference>